<accession>A0AAN8BGI4</accession>
<evidence type="ECO:0000313" key="3">
    <source>
        <dbReference type="Proteomes" id="UP001335648"/>
    </source>
</evidence>
<dbReference type="EMBL" id="JAULUE010002060">
    <property type="protein sequence ID" value="KAK5884803.1"/>
    <property type="molecule type" value="Genomic_DNA"/>
</dbReference>
<keyword evidence="3" id="KW-1185">Reference proteome</keyword>
<feature type="region of interest" description="Disordered" evidence="1">
    <location>
        <begin position="11"/>
        <end position="50"/>
    </location>
</feature>
<dbReference type="Proteomes" id="UP001335648">
    <property type="component" value="Unassembled WGS sequence"/>
</dbReference>
<protein>
    <submittedName>
        <fullName evidence="2">Uncharacterized protein</fullName>
    </submittedName>
</protein>
<proteinExistence type="predicted"/>
<evidence type="ECO:0000256" key="1">
    <source>
        <dbReference type="SAM" id="MobiDB-lite"/>
    </source>
</evidence>
<organism evidence="2 3">
    <name type="scientific">Champsocephalus esox</name>
    <name type="common">pike icefish</name>
    <dbReference type="NCBI Taxonomy" id="159716"/>
    <lineage>
        <taxon>Eukaryota</taxon>
        <taxon>Metazoa</taxon>
        <taxon>Chordata</taxon>
        <taxon>Craniata</taxon>
        <taxon>Vertebrata</taxon>
        <taxon>Euteleostomi</taxon>
        <taxon>Actinopterygii</taxon>
        <taxon>Neopterygii</taxon>
        <taxon>Teleostei</taxon>
        <taxon>Neoteleostei</taxon>
        <taxon>Acanthomorphata</taxon>
        <taxon>Eupercaria</taxon>
        <taxon>Perciformes</taxon>
        <taxon>Notothenioidei</taxon>
        <taxon>Channichthyidae</taxon>
        <taxon>Champsocephalus</taxon>
    </lineage>
</organism>
<comment type="caution">
    <text evidence="2">The sequence shown here is derived from an EMBL/GenBank/DDBJ whole genome shotgun (WGS) entry which is preliminary data.</text>
</comment>
<gene>
    <name evidence="2" type="ORF">CesoFtcFv8_018589</name>
</gene>
<evidence type="ECO:0000313" key="2">
    <source>
        <dbReference type="EMBL" id="KAK5884803.1"/>
    </source>
</evidence>
<reference evidence="2 3" key="1">
    <citation type="journal article" date="2023" name="Mol. Biol. Evol.">
        <title>Genomics of Secondarily Temperate Adaptation in the Only Non-Antarctic Icefish.</title>
        <authorList>
            <person name="Rivera-Colon A.G."/>
            <person name="Rayamajhi N."/>
            <person name="Minhas B.F."/>
            <person name="Madrigal G."/>
            <person name="Bilyk K.T."/>
            <person name="Yoon V."/>
            <person name="Hune M."/>
            <person name="Gregory S."/>
            <person name="Cheng C.H.C."/>
            <person name="Catchen J.M."/>
        </authorList>
    </citation>
    <scope>NUCLEOTIDE SEQUENCE [LARGE SCALE GENOMIC DNA]</scope>
    <source>
        <strain evidence="2">JC2023a</strain>
    </source>
</reference>
<sequence length="77" mass="8366">MTTCTCLCHEKAESSPESSSLGSCHGSQPITGAKESVDQSKRNYTQRGGGVRMRFDNTELSGALTEAVWVQLNIPKY</sequence>
<feature type="compositionally biased region" description="Low complexity" evidence="1">
    <location>
        <begin position="15"/>
        <end position="27"/>
    </location>
</feature>
<name>A0AAN8BGI4_9TELE</name>
<dbReference type="AlphaFoldDB" id="A0AAN8BGI4"/>